<feature type="non-terminal residue" evidence="1">
    <location>
        <position position="228"/>
    </location>
</feature>
<sequence>MKINFILPHIRLGGGVKVLLEYANRLQKEGHEVRVFMPSKELKWYQLSDRWKMRKRGLQTLSPQTVDWMDNALAIEIFPEPGERYLPDSDILVASAWQTADFAAKLPPEKGVLFYFIQHYESLWTRHKSQAKKTYDLPCRKLVVSNWIKNNLVEKHGQNSEVLVNPVDRDMFFCDEKKWNSTRRICMLHHDYDWKGYAEGIEAIRGVVAQGRDLQLVVFGEKLKDPQP</sequence>
<evidence type="ECO:0000313" key="1">
    <source>
        <dbReference type="EMBL" id="SVD62937.1"/>
    </source>
</evidence>
<organism evidence="1">
    <name type="scientific">marine metagenome</name>
    <dbReference type="NCBI Taxonomy" id="408172"/>
    <lineage>
        <taxon>unclassified sequences</taxon>
        <taxon>metagenomes</taxon>
        <taxon>ecological metagenomes</taxon>
    </lineage>
</organism>
<name>A0A382WVN4_9ZZZZ</name>
<accession>A0A382WVN4</accession>
<reference evidence="1" key="1">
    <citation type="submission" date="2018-05" db="EMBL/GenBank/DDBJ databases">
        <authorList>
            <person name="Lanie J.A."/>
            <person name="Ng W.-L."/>
            <person name="Kazmierczak K.M."/>
            <person name="Andrzejewski T.M."/>
            <person name="Davidsen T.M."/>
            <person name="Wayne K.J."/>
            <person name="Tettelin H."/>
            <person name="Glass J.I."/>
            <person name="Rusch D."/>
            <person name="Podicherti R."/>
            <person name="Tsui H.-C.T."/>
            <person name="Winkler M.E."/>
        </authorList>
    </citation>
    <scope>NUCLEOTIDE SEQUENCE</scope>
</reference>
<gene>
    <name evidence="1" type="ORF">METZ01_LOCUS415791</name>
</gene>
<evidence type="ECO:0008006" key="2">
    <source>
        <dbReference type="Google" id="ProtNLM"/>
    </source>
</evidence>
<dbReference type="Gene3D" id="3.40.50.11090">
    <property type="match status" value="1"/>
</dbReference>
<dbReference type="SUPFAM" id="SSF53756">
    <property type="entry name" value="UDP-Glycosyltransferase/glycogen phosphorylase"/>
    <property type="match status" value="1"/>
</dbReference>
<protein>
    <recommendedName>
        <fullName evidence="2">Glycosyltransferase subfamily 4-like N-terminal domain-containing protein</fullName>
    </recommendedName>
</protein>
<dbReference type="EMBL" id="UINC01162924">
    <property type="protein sequence ID" value="SVD62937.1"/>
    <property type="molecule type" value="Genomic_DNA"/>
</dbReference>
<proteinExistence type="predicted"/>
<dbReference type="AlphaFoldDB" id="A0A382WVN4"/>